<comment type="similarity">
    <text evidence="11 13">Belongs to the ThiG family.</text>
</comment>
<name>A0A4U5JWE0_9GAMM</name>
<dbReference type="GO" id="GO:1990107">
    <property type="term" value="F:thiazole synthase activity"/>
    <property type="evidence" value="ECO:0007669"/>
    <property type="project" value="UniProtKB-EC"/>
</dbReference>
<organism evidence="15 16">
    <name type="scientific">Luteimonas gilva</name>
    <dbReference type="NCBI Taxonomy" id="2572684"/>
    <lineage>
        <taxon>Bacteria</taxon>
        <taxon>Pseudomonadati</taxon>
        <taxon>Pseudomonadota</taxon>
        <taxon>Gammaproteobacteria</taxon>
        <taxon>Lysobacterales</taxon>
        <taxon>Lysobacteraceae</taxon>
        <taxon>Luteimonas</taxon>
    </lineage>
</organism>
<feature type="binding site" evidence="13">
    <location>
        <begin position="216"/>
        <end position="217"/>
    </location>
    <ligand>
        <name>1-deoxy-D-xylulose 5-phosphate</name>
        <dbReference type="ChEBI" id="CHEBI:57792"/>
    </ligand>
</feature>
<feature type="binding site" evidence="13">
    <location>
        <position position="168"/>
    </location>
    <ligand>
        <name>1-deoxy-D-xylulose 5-phosphate</name>
        <dbReference type="ChEBI" id="CHEBI:57792"/>
    </ligand>
</feature>
<evidence type="ECO:0000256" key="2">
    <source>
        <dbReference type="ARBA" id="ARBA00004496"/>
    </source>
</evidence>
<feature type="binding site" evidence="13">
    <location>
        <begin position="194"/>
        <end position="195"/>
    </location>
    <ligand>
        <name>1-deoxy-D-xylulose 5-phosphate</name>
        <dbReference type="ChEBI" id="CHEBI:57792"/>
    </ligand>
</feature>
<dbReference type="GO" id="GO:0009229">
    <property type="term" value="P:thiamine diphosphate biosynthetic process"/>
    <property type="evidence" value="ECO:0007669"/>
    <property type="project" value="UniProtKB-UniRule"/>
</dbReference>
<evidence type="ECO:0000256" key="1">
    <source>
        <dbReference type="ARBA" id="ARBA00002834"/>
    </source>
</evidence>
<keyword evidence="7 13" id="KW-0808">Transferase</keyword>
<keyword evidence="9 13" id="KW-0704">Schiff base</keyword>
<dbReference type="HAMAP" id="MF_00443">
    <property type="entry name" value="ThiG"/>
    <property type="match status" value="1"/>
</dbReference>
<accession>A0A4U5JWE0</accession>
<dbReference type="EC" id="2.8.1.10" evidence="4 13"/>
<evidence type="ECO:0000256" key="11">
    <source>
        <dbReference type="ARBA" id="ARBA00060826"/>
    </source>
</evidence>
<keyword evidence="6 13" id="KW-0963">Cytoplasm</keyword>
<evidence type="ECO:0000313" key="15">
    <source>
        <dbReference type="EMBL" id="TKR30789.1"/>
    </source>
</evidence>
<evidence type="ECO:0000313" key="16">
    <source>
        <dbReference type="Proteomes" id="UP000308707"/>
    </source>
</evidence>
<feature type="domain" description="Thiazole synthase ThiG" evidence="14">
    <location>
        <begin position="13"/>
        <end position="259"/>
    </location>
</feature>
<evidence type="ECO:0000259" key="14">
    <source>
        <dbReference type="Pfam" id="PF05690"/>
    </source>
</evidence>
<dbReference type="AlphaFoldDB" id="A0A4U5JWE0"/>
<dbReference type="PANTHER" id="PTHR34266">
    <property type="entry name" value="THIAZOLE SYNTHASE"/>
    <property type="match status" value="1"/>
</dbReference>
<evidence type="ECO:0000256" key="5">
    <source>
        <dbReference type="ARBA" id="ARBA00019753"/>
    </source>
</evidence>
<dbReference type="Gene3D" id="3.20.20.70">
    <property type="entry name" value="Aldolase class I"/>
    <property type="match status" value="1"/>
</dbReference>
<evidence type="ECO:0000256" key="13">
    <source>
        <dbReference type="HAMAP-Rule" id="MF_00443"/>
    </source>
</evidence>
<dbReference type="FunFam" id="3.20.20.70:FF:000049">
    <property type="entry name" value="Thiazole synthase"/>
    <property type="match status" value="1"/>
</dbReference>
<dbReference type="CDD" id="cd04728">
    <property type="entry name" value="ThiG"/>
    <property type="match status" value="1"/>
</dbReference>
<dbReference type="EMBL" id="SZUA01000002">
    <property type="protein sequence ID" value="TKR30789.1"/>
    <property type="molecule type" value="Genomic_DNA"/>
</dbReference>
<reference evidence="15 16" key="1">
    <citation type="submission" date="2019-04" db="EMBL/GenBank/DDBJ databases">
        <title>Reference strain of H23.</title>
        <authorList>
            <person name="Luo X."/>
        </authorList>
    </citation>
    <scope>NUCLEOTIDE SEQUENCE [LARGE SCALE GENOMIC DNA]</scope>
    <source>
        <strain evidence="15 16">H23</strain>
    </source>
</reference>
<dbReference type="GO" id="GO:0005737">
    <property type="term" value="C:cytoplasm"/>
    <property type="evidence" value="ECO:0007669"/>
    <property type="project" value="UniProtKB-SubCell"/>
</dbReference>
<protein>
    <recommendedName>
        <fullName evidence="5 13">Thiazole synthase</fullName>
        <ecNumber evidence="4 13">2.8.1.10</ecNumber>
    </recommendedName>
</protein>
<dbReference type="Pfam" id="PF05690">
    <property type="entry name" value="ThiG"/>
    <property type="match status" value="1"/>
</dbReference>
<dbReference type="RefSeq" id="WP_137267220.1">
    <property type="nucleotide sequence ID" value="NZ_SZUA01000002.1"/>
</dbReference>
<evidence type="ECO:0000256" key="3">
    <source>
        <dbReference type="ARBA" id="ARBA00004948"/>
    </source>
</evidence>
<keyword evidence="8 13" id="KW-0784">Thiamine biosynthesis</keyword>
<evidence type="ECO:0000256" key="9">
    <source>
        <dbReference type="ARBA" id="ARBA00023270"/>
    </source>
</evidence>
<proteinExistence type="inferred from homology"/>
<dbReference type="InterPro" id="IPR008867">
    <property type="entry name" value="ThiG"/>
</dbReference>
<comment type="catalytic activity">
    <reaction evidence="10 13">
        <text>[ThiS sulfur-carrier protein]-C-terminal-Gly-aminoethanethioate + 2-iminoacetate + 1-deoxy-D-xylulose 5-phosphate = [ThiS sulfur-carrier protein]-C-terminal Gly-Gly + 2-[(2R,5Z)-2-carboxy-4-methylthiazol-5(2H)-ylidene]ethyl phosphate + 2 H2O + H(+)</text>
        <dbReference type="Rhea" id="RHEA:26297"/>
        <dbReference type="Rhea" id="RHEA-COMP:12909"/>
        <dbReference type="Rhea" id="RHEA-COMP:19908"/>
        <dbReference type="ChEBI" id="CHEBI:15377"/>
        <dbReference type="ChEBI" id="CHEBI:15378"/>
        <dbReference type="ChEBI" id="CHEBI:57792"/>
        <dbReference type="ChEBI" id="CHEBI:62899"/>
        <dbReference type="ChEBI" id="CHEBI:77846"/>
        <dbReference type="ChEBI" id="CHEBI:90778"/>
        <dbReference type="ChEBI" id="CHEBI:232372"/>
        <dbReference type="EC" id="2.8.1.10"/>
    </reaction>
</comment>
<evidence type="ECO:0000256" key="10">
    <source>
        <dbReference type="ARBA" id="ARBA00049897"/>
    </source>
</evidence>
<sequence length="265" mass="28084">MTLPHAPDDALIIAGKPYRSRLLTGTGKFKDLDETRRATDAAGAQIVTVAIRRTNIGQNPGEPNLLDVLPPDRYTILPNTAGCYTAEDAVRTCRLARELLDGHKLTKLEVLGDQKTLFPDVVQTLKAAEMLVADGFDVMVYTSDDPILAKRLEEIGCVAVMPLAAPIGSGLGIQNKWNLIEIVENAKVPIIVDAGVGTASDAAIAMELGCDGVLMNTAIAGARDPVLMAQAMKLAVEAGRAAFRAGRIPRKRYASASSPVDGLIG</sequence>
<comment type="caution">
    <text evidence="15">The sequence shown here is derived from an EMBL/GenBank/DDBJ whole genome shotgun (WGS) entry which is preliminary data.</text>
</comment>
<comment type="function">
    <text evidence="1 13">Catalyzes the rearrangement of 1-deoxy-D-xylulose 5-phosphate (DXP) to produce the thiazole phosphate moiety of thiamine. Sulfur is provided by the thiocarboxylate moiety of the carrier protein ThiS. In vitro, sulfur can be provided by H(2)S.</text>
</comment>
<dbReference type="InterPro" id="IPR013785">
    <property type="entry name" value="Aldolase_TIM"/>
</dbReference>
<evidence type="ECO:0000256" key="12">
    <source>
        <dbReference type="ARBA" id="ARBA00062692"/>
    </source>
</evidence>
<evidence type="ECO:0000256" key="4">
    <source>
        <dbReference type="ARBA" id="ARBA00011960"/>
    </source>
</evidence>
<dbReference type="InterPro" id="IPR033983">
    <property type="entry name" value="Thiazole_synthase_ThiG"/>
</dbReference>
<comment type="subcellular location">
    <subcellularLocation>
        <location evidence="2 13">Cytoplasm</location>
    </subcellularLocation>
</comment>
<gene>
    <name evidence="13" type="primary">thiG</name>
    <name evidence="15" type="ORF">FCE95_11870</name>
</gene>
<dbReference type="PANTHER" id="PTHR34266:SF2">
    <property type="entry name" value="THIAZOLE SYNTHASE"/>
    <property type="match status" value="1"/>
</dbReference>
<dbReference type="OrthoDB" id="9805935at2"/>
<dbReference type="Proteomes" id="UP000308707">
    <property type="component" value="Unassembled WGS sequence"/>
</dbReference>
<keyword evidence="16" id="KW-1185">Reference proteome</keyword>
<evidence type="ECO:0000256" key="7">
    <source>
        <dbReference type="ARBA" id="ARBA00022679"/>
    </source>
</evidence>
<evidence type="ECO:0000256" key="6">
    <source>
        <dbReference type="ARBA" id="ARBA00022490"/>
    </source>
</evidence>
<dbReference type="UniPathway" id="UPA00060"/>
<comment type="subunit">
    <text evidence="12 13">Homotetramer. Forms heterodimers with either ThiH or ThiS.</text>
</comment>
<dbReference type="SUPFAM" id="SSF110399">
    <property type="entry name" value="ThiG-like"/>
    <property type="match status" value="1"/>
</dbReference>
<comment type="pathway">
    <text evidence="3 13">Cofactor biosynthesis; thiamine diphosphate biosynthesis.</text>
</comment>
<evidence type="ECO:0000256" key="8">
    <source>
        <dbReference type="ARBA" id="ARBA00022977"/>
    </source>
</evidence>
<feature type="active site" description="Schiff-base intermediate with DXP" evidence="13">
    <location>
        <position position="107"/>
    </location>
</feature>